<evidence type="ECO:0000313" key="2">
    <source>
        <dbReference type="Proteomes" id="UP001158576"/>
    </source>
</evidence>
<gene>
    <name evidence="1" type="ORF">OKIOD_LOCUS276</name>
</gene>
<accession>A0ABN7RMN1</accession>
<evidence type="ECO:0000313" key="1">
    <source>
        <dbReference type="EMBL" id="CAG5077449.1"/>
    </source>
</evidence>
<organism evidence="1 2">
    <name type="scientific">Oikopleura dioica</name>
    <name type="common">Tunicate</name>
    <dbReference type="NCBI Taxonomy" id="34765"/>
    <lineage>
        <taxon>Eukaryota</taxon>
        <taxon>Metazoa</taxon>
        <taxon>Chordata</taxon>
        <taxon>Tunicata</taxon>
        <taxon>Appendicularia</taxon>
        <taxon>Copelata</taxon>
        <taxon>Oikopleuridae</taxon>
        <taxon>Oikopleura</taxon>
    </lineage>
</organism>
<sequence>MNLLMLFVAFSNAFSVMEPEIEDLENLVDSRVSFDEFPSHIRRNLQRRQKAEIRRFTKQRMAAFYPFQ</sequence>
<proteinExistence type="predicted"/>
<protein>
    <submittedName>
        <fullName evidence="1">Oidioi.mRNA.OKI2018_I69.PAR.g8718.t1.cds</fullName>
    </submittedName>
</protein>
<name>A0ABN7RMN1_OIKDI</name>
<dbReference type="Proteomes" id="UP001158576">
    <property type="component" value="Chromosome PAR"/>
</dbReference>
<dbReference type="EMBL" id="OU015568">
    <property type="protein sequence ID" value="CAG5077449.1"/>
    <property type="molecule type" value="Genomic_DNA"/>
</dbReference>
<keyword evidence="2" id="KW-1185">Reference proteome</keyword>
<reference evidence="1 2" key="1">
    <citation type="submission" date="2021-04" db="EMBL/GenBank/DDBJ databases">
        <authorList>
            <person name="Bliznina A."/>
        </authorList>
    </citation>
    <scope>NUCLEOTIDE SEQUENCE [LARGE SCALE GENOMIC DNA]</scope>
</reference>